<accession>A0A5C6RMF8</accession>
<evidence type="ECO:0000313" key="1">
    <source>
        <dbReference type="EMBL" id="TXB63383.1"/>
    </source>
</evidence>
<evidence type="ECO:0000313" key="2">
    <source>
        <dbReference type="Proteomes" id="UP000321580"/>
    </source>
</evidence>
<comment type="caution">
    <text evidence="1">The sequence shown here is derived from an EMBL/GenBank/DDBJ whole genome shotgun (WGS) entry which is preliminary data.</text>
</comment>
<dbReference type="AlphaFoldDB" id="A0A5C6RMF8"/>
<sequence length="308" mass="34529">MVKSVIPYLASVLAGLLLSCEVIEPDIMLDYPGDQIVLNGFISRDRIEVFVGRSQDPNGVLSYYGRDTLHEATVELVDAADSVWHQVPYVEKGNYVLDLSTPLPLGKAFRLVANAAGFPEARSELMAIPRLQMDISATLAAIEEGDNPSMPEIAYFTVSLTDNNPSADFFHFYSSYRPRIPFDLRLPFSTNAPNRQPVVSIDTEESIEQQCGILFFRSGFILPDLCFSNDRFTFPLLMVLPAEEVGWDSISFTIAAAHEFFYESVRSLDRPADALEKLLFRPQLYSSNVEGGYGVVVTRHEQLVWVKR</sequence>
<protein>
    <submittedName>
        <fullName evidence="1">DUF4249 family protein</fullName>
    </submittedName>
</protein>
<gene>
    <name evidence="1" type="ORF">FRY97_09435</name>
</gene>
<dbReference type="RefSeq" id="WP_147167201.1">
    <property type="nucleotide sequence ID" value="NZ_VOOR01000016.1"/>
</dbReference>
<dbReference type="InterPro" id="IPR025345">
    <property type="entry name" value="DUF4249"/>
</dbReference>
<dbReference type="Proteomes" id="UP000321580">
    <property type="component" value="Unassembled WGS sequence"/>
</dbReference>
<proteinExistence type="predicted"/>
<organism evidence="1 2">
    <name type="scientific">Phaeodactylibacter luteus</name>
    <dbReference type="NCBI Taxonomy" id="1564516"/>
    <lineage>
        <taxon>Bacteria</taxon>
        <taxon>Pseudomonadati</taxon>
        <taxon>Bacteroidota</taxon>
        <taxon>Saprospiria</taxon>
        <taxon>Saprospirales</taxon>
        <taxon>Haliscomenobacteraceae</taxon>
        <taxon>Phaeodactylibacter</taxon>
    </lineage>
</organism>
<dbReference type="Pfam" id="PF14054">
    <property type="entry name" value="DUF4249"/>
    <property type="match status" value="1"/>
</dbReference>
<keyword evidence="2" id="KW-1185">Reference proteome</keyword>
<reference evidence="1 2" key="1">
    <citation type="submission" date="2019-08" db="EMBL/GenBank/DDBJ databases">
        <title>Genome of Phaeodactylibacter luteus.</title>
        <authorList>
            <person name="Bowman J.P."/>
        </authorList>
    </citation>
    <scope>NUCLEOTIDE SEQUENCE [LARGE SCALE GENOMIC DNA]</scope>
    <source>
        <strain evidence="1 2">KCTC 42180</strain>
    </source>
</reference>
<name>A0A5C6RMF8_9BACT</name>
<dbReference type="EMBL" id="VOOR01000016">
    <property type="protein sequence ID" value="TXB63383.1"/>
    <property type="molecule type" value="Genomic_DNA"/>
</dbReference>
<dbReference type="PROSITE" id="PS51257">
    <property type="entry name" value="PROKAR_LIPOPROTEIN"/>
    <property type="match status" value="1"/>
</dbReference>